<reference evidence="2" key="1">
    <citation type="journal article" date="2015" name="Nature">
        <title>Complex archaea that bridge the gap between prokaryotes and eukaryotes.</title>
        <authorList>
            <person name="Spang A."/>
            <person name="Saw J.H."/>
            <person name="Jorgensen S.L."/>
            <person name="Zaremba-Niedzwiedzka K."/>
            <person name="Martijn J."/>
            <person name="Lind A.E."/>
            <person name="van Eijk R."/>
            <person name="Schleper C."/>
            <person name="Guy L."/>
            <person name="Ettema T.J."/>
        </authorList>
    </citation>
    <scope>NUCLEOTIDE SEQUENCE</scope>
</reference>
<dbReference type="InterPro" id="IPR002298">
    <property type="entry name" value="DNA_polymerase_A"/>
</dbReference>
<dbReference type="Gene3D" id="3.30.70.370">
    <property type="match status" value="1"/>
</dbReference>
<dbReference type="GO" id="GO:0006261">
    <property type="term" value="P:DNA-templated DNA replication"/>
    <property type="evidence" value="ECO:0007669"/>
    <property type="project" value="InterPro"/>
</dbReference>
<feature type="non-terminal residue" evidence="2">
    <location>
        <position position="1"/>
    </location>
</feature>
<dbReference type="InterPro" id="IPR001098">
    <property type="entry name" value="DNA-dir_DNA_pol_A_palm_dom"/>
</dbReference>
<protein>
    <recommendedName>
        <fullName evidence="1">DNA-directed DNA polymerase family A palm domain-containing protein</fullName>
    </recommendedName>
</protein>
<organism evidence="2">
    <name type="scientific">marine sediment metagenome</name>
    <dbReference type="NCBI Taxonomy" id="412755"/>
    <lineage>
        <taxon>unclassified sequences</taxon>
        <taxon>metagenomes</taxon>
        <taxon>ecological metagenomes</taxon>
    </lineage>
</organism>
<dbReference type="PANTHER" id="PTHR10133">
    <property type="entry name" value="DNA POLYMERASE I"/>
    <property type="match status" value="1"/>
</dbReference>
<name>A0A0F9DXV6_9ZZZZ</name>
<dbReference type="GO" id="GO:0003887">
    <property type="term" value="F:DNA-directed DNA polymerase activity"/>
    <property type="evidence" value="ECO:0007669"/>
    <property type="project" value="InterPro"/>
</dbReference>
<accession>A0A0F9DXV6</accession>
<feature type="domain" description="DNA-directed DNA polymerase family A palm" evidence="1">
    <location>
        <begin position="59"/>
        <end position="268"/>
    </location>
</feature>
<dbReference type="PRINTS" id="PR00868">
    <property type="entry name" value="DNAPOLI"/>
</dbReference>
<dbReference type="SUPFAM" id="SSF56672">
    <property type="entry name" value="DNA/RNA polymerases"/>
    <property type="match status" value="1"/>
</dbReference>
<dbReference type="SMART" id="SM00482">
    <property type="entry name" value="POLAc"/>
    <property type="match status" value="1"/>
</dbReference>
<gene>
    <name evidence="2" type="ORF">LCGC14_2144090</name>
</gene>
<dbReference type="InterPro" id="IPR043502">
    <property type="entry name" value="DNA/RNA_pol_sf"/>
</dbReference>
<comment type="caution">
    <text evidence="2">The sequence shown here is derived from an EMBL/GenBank/DDBJ whole genome shotgun (WGS) entry which is preliminary data.</text>
</comment>
<dbReference type="GO" id="GO:0003677">
    <property type="term" value="F:DNA binding"/>
    <property type="evidence" value="ECO:0007669"/>
    <property type="project" value="InterPro"/>
</dbReference>
<proteinExistence type="predicted"/>
<evidence type="ECO:0000313" key="2">
    <source>
        <dbReference type="EMBL" id="KKL66529.1"/>
    </source>
</evidence>
<dbReference type="EMBL" id="LAZR01027171">
    <property type="protein sequence ID" value="KKL66529.1"/>
    <property type="molecule type" value="Genomic_DNA"/>
</dbReference>
<dbReference type="AlphaFoldDB" id="A0A0F9DXV6"/>
<dbReference type="Pfam" id="PF00476">
    <property type="entry name" value="DNA_pol_A"/>
    <property type="match status" value="1"/>
</dbReference>
<dbReference type="Gene3D" id="1.10.150.20">
    <property type="entry name" value="5' to 3' exonuclease, C-terminal subdomain"/>
    <property type="match status" value="1"/>
</dbReference>
<evidence type="ECO:0000259" key="1">
    <source>
        <dbReference type="SMART" id="SM00482"/>
    </source>
</evidence>
<sequence length="283" mass="32534">KFAEDYRRLEPGPDGKIRTVMSPLAWTGRMVHRGTFLERSTNLANISSKYGQLDEIYNLRDVLIAEPGQKLCYVDLSQAEARVAAWMSRDTLAVRQYKEGVDRYRFFAAHFYGVADRDVTKPQRDVGKMGVLAFQYGGSWSKFQEQVNKEVELTGATIDAKGAKKADQLYHRLYPGYRVWHRRVLERVQKTGFIRNCFGRRIDFFNRTDSPGAIDKLKRDVVASLPQSTIADLLNSKLVEVWRALDPQEIRVLLQVHDAVLFSVDRSTWRSACRLVLNTLNSR</sequence>
<dbReference type="GO" id="GO:0006302">
    <property type="term" value="P:double-strand break repair"/>
    <property type="evidence" value="ECO:0007669"/>
    <property type="project" value="TreeGrafter"/>
</dbReference>
<dbReference type="PANTHER" id="PTHR10133:SF62">
    <property type="entry name" value="DNA POLYMERASE THETA"/>
    <property type="match status" value="1"/>
</dbReference>